<dbReference type="SUPFAM" id="SSF52467">
    <property type="entry name" value="DHS-like NAD/FAD-binding domain"/>
    <property type="match status" value="1"/>
</dbReference>
<protein>
    <submittedName>
        <fullName evidence="1">Uncharacterized protein</fullName>
    </submittedName>
</protein>
<proteinExistence type="predicted"/>
<gene>
    <name evidence="1" type="ORF">COB21_00825</name>
</gene>
<sequence length="351" mass="40019">MVDLSRFFGRCICLSMVITGLTVFADPIVMEAKTCSRELLEERREGRKLDMCWSFGENSHYRFESTNAGVYMEIRLNKLPKEFDTFIKSVQDCLIREEPGVWTFSCLVNEQEEIEINARDHIVSGLRTPDSEKYAVATRRVLKEVSPQTLDQDALTEIIRDKKVLFYTGAGLSIAANVPAMGELERLMGFKTGVDFVRSLERVIKHPYKAARVIKNFHNACLYNQPTSAHVALNVLSSFKNVRVITENLDFLHEASGMDPYRIADADEVRENLNAAILQEFDYVVCMGLSFDDRGFLGWYKEQNPEGKIIAVDLFKPTYLGQEDFWVQGNLQQIIPEVAQSILDADESEQE</sequence>
<reference evidence="2" key="1">
    <citation type="submission" date="2017-08" db="EMBL/GenBank/DDBJ databases">
        <title>A dynamic microbial community with high functional redundancy inhabits the cold, oxic subseafloor aquifer.</title>
        <authorList>
            <person name="Tully B.J."/>
            <person name="Wheat C.G."/>
            <person name="Glazer B.T."/>
            <person name="Huber J.A."/>
        </authorList>
    </citation>
    <scope>NUCLEOTIDE SEQUENCE [LARGE SCALE GENOMIC DNA]</scope>
</reference>
<evidence type="ECO:0000313" key="1">
    <source>
        <dbReference type="EMBL" id="PCI78408.1"/>
    </source>
</evidence>
<dbReference type="Gene3D" id="3.40.50.1220">
    <property type="entry name" value="TPP-binding domain"/>
    <property type="match status" value="1"/>
</dbReference>
<organism evidence="1 2">
    <name type="scientific">Aerophobetes bacterium</name>
    <dbReference type="NCBI Taxonomy" id="2030807"/>
    <lineage>
        <taxon>Bacteria</taxon>
        <taxon>Candidatus Aerophobota</taxon>
    </lineage>
</organism>
<dbReference type="InterPro" id="IPR029035">
    <property type="entry name" value="DHS-like_NAD/FAD-binding_dom"/>
</dbReference>
<dbReference type="EMBL" id="NVUK01000006">
    <property type="protein sequence ID" value="PCI78408.1"/>
    <property type="molecule type" value="Genomic_DNA"/>
</dbReference>
<dbReference type="Proteomes" id="UP000218775">
    <property type="component" value="Unassembled WGS sequence"/>
</dbReference>
<dbReference type="AlphaFoldDB" id="A0A2A4X702"/>
<accession>A0A2A4X702</accession>
<comment type="caution">
    <text evidence="1">The sequence shown here is derived from an EMBL/GenBank/DDBJ whole genome shotgun (WGS) entry which is preliminary data.</text>
</comment>
<evidence type="ECO:0000313" key="2">
    <source>
        <dbReference type="Proteomes" id="UP000218775"/>
    </source>
</evidence>
<name>A0A2A4X702_UNCAE</name>